<feature type="transmembrane region" description="Helical" evidence="1">
    <location>
        <begin position="20"/>
        <end position="44"/>
    </location>
</feature>
<comment type="caution">
    <text evidence="2">The sequence shown here is derived from an EMBL/GenBank/DDBJ whole genome shotgun (WGS) entry which is preliminary data.</text>
</comment>
<evidence type="ECO:0000313" key="2">
    <source>
        <dbReference type="EMBL" id="ERT65452.1"/>
    </source>
</evidence>
<reference evidence="2 3" key="1">
    <citation type="submission" date="2013-08" db="EMBL/GenBank/DDBJ databases">
        <authorList>
            <person name="Weinstock G."/>
            <person name="Sodergren E."/>
            <person name="Wylie T."/>
            <person name="Fulton L."/>
            <person name="Fulton R."/>
            <person name="Fronick C."/>
            <person name="O'Laughlin M."/>
            <person name="Godfrey J."/>
            <person name="Miner T."/>
            <person name="Herter B."/>
            <person name="Appelbaum E."/>
            <person name="Cordes M."/>
            <person name="Lek S."/>
            <person name="Wollam A."/>
            <person name="Pepin K.H."/>
            <person name="Palsikar V.B."/>
            <person name="Mitreva M."/>
            <person name="Wilson R.K."/>
        </authorList>
    </citation>
    <scope>NUCLEOTIDE SEQUENCE [LARGE SCALE GENOMIC DNA]</scope>
    <source>
        <strain evidence="2 3">F0184</strain>
    </source>
</reference>
<evidence type="ECO:0000256" key="1">
    <source>
        <dbReference type="SAM" id="Phobius"/>
    </source>
</evidence>
<dbReference type="HOGENOM" id="CLU_1137372_0_0_11"/>
<dbReference type="Proteomes" id="UP000017174">
    <property type="component" value="Unassembled WGS sequence"/>
</dbReference>
<keyword evidence="1" id="KW-1133">Transmembrane helix</keyword>
<keyword evidence="1" id="KW-0472">Membrane</keyword>
<dbReference type="EMBL" id="AXZG01000053">
    <property type="protein sequence ID" value="ERT65452.1"/>
    <property type="molecule type" value="Genomic_DNA"/>
</dbReference>
<sequence>MVLTLKCSLKTGGSSLMLDVFLWILVIAGGAGGIVVTHLTYLLVRGANEKKNAPLRVRFYSWGTVALFEVLIGVVVAGVSSGFIAISSSLKKSDPLWTVLPYVFLVMFFSAFAVSIWRMTVPYYEFTPSALIVRTTGSGVRSLELSQISGYQYYPYRANRDGGGSDYLEIYDAKGSVFYKISVLRQNAPNVLGARIVFRAQHGRWAREDDPRDQQILAQLTHRETVKYLMQHMVRDDFLTLKGA</sequence>
<dbReference type="AlphaFoldDB" id="U7V183"/>
<protein>
    <submittedName>
        <fullName evidence="2">Uncharacterized protein</fullName>
    </submittedName>
</protein>
<name>U7V183_9MICC</name>
<dbReference type="PATRIC" id="fig|888019.4.peg.1556"/>
<gene>
    <name evidence="2" type="ORF">HMPREF0742_01842</name>
</gene>
<feature type="transmembrane region" description="Helical" evidence="1">
    <location>
        <begin position="99"/>
        <end position="117"/>
    </location>
</feature>
<feature type="transmembrane region" description="Helical" evidence="1">
    <location>
        <begin position="65"/>
        <end position="87"/>
    </location>
</feature>
<proteinExistence type="predicted"/>
<evidence type="ECO:0000313" key="3">
    <source>
        <dbReference type="Proteomes" id="UP000017174"/>
    </source>
</evidence>
<organism evidence="2 3">
    <name type="scientific">Rothia aeria F0184</name>
    <dbReference type="NCBI Taxonomy" id="888019"/>
    <lineage>
        <taxon>Bacteria</taxon>
        <taxon>Bacillati</taxon>
        <taxon>Actinomycetota</taxon>
        <taxon>Actinomycetes</taxon>
        <taxon>Micrococcales</taxon>
        <taxon>Micrococcaceae</taxon>
        <taxon>Rothia</taxon>
    </lineage>
</organism>
<accession>U7V183</accession>
<keyword evidence="1" id="KW-0812">Transmembrane</keyword>